<evidence type="ECO:0000313" key="2">
    <source>
        <dbReference type="Proteomes" id="UP001419910"/>
    </source>
</evidence>
<comment type="caution">
    <text evidence="1">The sequence shown here is derived from an EMBL/GenBank/DDBJ whole genome shotgun (WGS) entry which is preliminary data.</text>
</comment>
<accession>A0ABU9Y918</accession>
<keyword evidence="2" id="KW-1185">Reference proteome</keyword>
<name>A0ABU9Y918_9SPHN</name>
<gene>
    <name evidence="1" type="ORF">ABC974_21855</name>
</gene>
<sequence>MNWVQLAGSIVAILALAGVARLLRLGESRISSAADARRIAEEMLAGFDAHAALVSEDGGAALVAGNGAIAVLKRHGAQVAARRLLPPLTFHAAVEGVTIETGERLFGSVTLLGVIDSDVRGLEASLTRV</sequence>
<evidence type="ECO:0000313" key="1">
    <source>
        <dbReference type="EMBL" id="MEN2792292.1"/>
    </source>
</evidence>
<dbReference type="EMBL" id="JBDIME010000026">
    <property type="protein sequence ID" value="MEN2792292.1"/>
    <property type="molecule type" value="Genomic_DNA"/>
</dbReference>
<dbReference type="Proteomes" id="UP001419910">
    <property type="component" value="Unassembled WGS sequence"/>
</dbReference>
<reference evidence="1 2" key="1">
    <citation type="submission" date="2024-05" db="EMBL/GenBank/DDBJ databases">
        <authorList>
            <person name="Liu Q."/>
            <person name="Xin Y.-H."/>
        </authorList>
    </citation>
    <scope>NUCLEOTIDE SEQUENCE [LARGE SCALE GENOMIC DNA]</scope>
    <source>
        <strain evidence="1 2">CGMCC 1.10181</strain>
    </source>
</reference>
<organism evidence="1 2">
    <name type="scientific">Sphingomonas oligophenolica</name>
    <dbReference type="NCBI Taxonomy" id="301154"/>
    <lineage>
        <taxon>Bacteria</taxon>
        <taxon>Pseudomonadati</taxon>
        <taxon>Pseudomonadota</taxon>
        <taxon>Alphaproteobacteria</taxon>
        <taxon>Sphingomonadales</taxon>
        <taxon>Sphingomonadaceae</taxon>
        <taxon>Sphingomonas</taxon>
    </lineage>
</organism>
<evidence type="ECO:0008006" key="3">
    <source>
        <dbReference type="Google" id="ProtNLM"/>
    </source>
</evidence>
<dbReference type="RefSeq" id="WP_343893001.1">
    <property type="nucleotide sequence ID" value="NZ_BAAAEH010000067.1"/>
</dbReference>
<protein>
    <recommendedName>
        <fullName evidence="3">Sensor histidine kinase</fullName>
    </recommendedName>
</protein>
<proteinExistence type="predicted"/>